<dbReference type="PANTHER" id="PTHR36582:SF2">
    <property type="entry name" value="ANTITOXIN PARD"/>
    <property type="match status" value="1"/>
</dbReference>
<comment type="caution">
    <text evidence="1">The sequence shown here is derived from an EMBL/GenBank/DDBJ whole genome shotgun (WGS) entry which is preliminary data.</text>
</comment>
<dbReference type="OrthoDB" id="9815501at2"/>
<organism evidence="1 2">
    <name type="scientific">Seongchinamella sediminis</name>
    <dbReference type="NCBI Taxonomy" id="2283635"/>
    <lineage>
        <taxon>Bacteria</taxon>
        <taxon>Pseudomonadati</taxon>
        <taxon>Pseudomonadota</taxon>
        <taxon>Gammaproteobacteria</taxon>
        <taxon>Cellvibrionales</taxon>
        <taxon>Halieaceae</taxon>
        <taxon>Seongchinamella</taxon>
    </lineage>
</organism>
<evidence type="ECO:0000313" key="1">
    <source>
        <dbReference type="EMBL" id="RLQ20225.1"/>
    </source>
</evidence>
<dbReference type="AlphaFoldDB" id="A0A3L7DTY0"/>
<proteinExistence type="predicted"/>
<dbReference type="Gene3D" id="6.10.10.120">
    <property type="entry name" value="Antitoxin ParD1-like"/>
    <property type="match status" value="1"/>
</dbReference>
<dbReference type="PANTHER" id="PTHR36582">
    <property type="entry name" value="ANTITOXIN PARD"/>
    <property type="match status" value="1"/>
</dbReference>
<keyword evidence="2" id="KW-1185">Reference proteome</keyword>
<name>A0A3L7DTY0_9GAMM</name>
<reference evidence="1 2" key="1">
    <citation type="submission" date="2018-07" db="EMBL/GenBank/DDBJ databases">
        <title>Halioglobus sp. genome submission.</title>
        <authorList>
            <person name="Ye M.-Q."/>
            <person name="Du Z.-J."/>
        </authorList>
    </citation>
    <scope>NUCLEOTIDE SEQUENCE [LARGE SCALE GENOMIC DNA]</scope>
    <source>
        <strain evidence="1 2">U0301</strain>
    </source>
</reference>
<protein>
    <recommendedName>
        <fullName evidence="3">Antitoxin ParD1/3/4</fullName>
    </recommendedName>
</protein>
<evidence type="ECO:0000313" key="2">
    <source>
        <dbReference type="Proteomes" id="UP000265509"/>
    </source>
</evidence>
<dbReference type="InterPro" id="IPR038296">
    <property type="entry name" value="ParD_sf"/>
</dbReference>
<sequence>MRNSPCTGLYNSSSEVVREALRLWSEQQQYKKKMELLRAKLELAEQSPLLDNFSMDDLIKELDSE</sequence>
<accession>A0A3L7DTY0</accession>
<gene>
    <name evidence="1" type="ORF">DWB85_18680</name>
</gene>
<dbReference type="InterPro" id="IPR022789">
    <property type="entry name" value="ParD"/>
</dbReference>
<dbReference type="Proteomes" id="UP000265509">
    <property type="component" value="Unassembled WGS sequence"/>
</dbReference>
<evidence type="ECO:0008006" key="3">
    <source>
        <dbReference type="Google" id="ProtNLM"/>
    </source>
</evidence>
<dbReference type="EMBL" id="QRAN01000038">
    <property type="protein sequence ID" value="RLQ20225.1"/>
    <property type="molecule type" value="Genomic_DNA"/>
</dbReference>
<dbReference type="Pfam" id="PF03693">
    <property type="entry name" value="ParD_antitoxin"/>
    <property type="match status" value="1"/>
</dbReference>